<dbReference type="PANTHER" id="PTHR43162:SF1">
    <property type="entry name" value="PRESTALK A DIFFERENTIATION PROTEIN A"/>
    <property type="match status" value="1"/>
</dbReference>
<accession>A0A6G6WII3</accession>
<dbReference type="Gene3D" id="3.40.50.720">
    <property type="entry name" value="NAD(P)-binding Rossmann-like Domain"/>
    <property type="match status" value="1"/>
</dbReference>
<gene>
    <name evidence="1" type="ORF">G5V58_20660</name>
</gene>
<protein>
    <submittedName>
        <fullName evidence="1">NmrA family NAD(P)-binding protein</fullName>
    </submittedName>
</protein>
<keyword evidence="2" id="KW-1185">Reference proteome</keyword>
<dbReference type="AlphaFoldDB" id="A0A6G6WII3"/>
<dbReference type="Proteomes" id="UP000502996">
    <property type="component" value="Chromosome"/>
</dbReference>
<dbReference type="RefSeq" id="WP_165236843.1">
    <property type="nucleotide sequence ID" value="NZ_CP049257.1"/>
</dbReference>
<evidence type="ECO:0000313" key="1">
    <source>
        <dbReference type="EMBL" id="QIG44870.1"/>
    </source>
</evidence>
<organism evidence="1 2">
    <name type="scientific">Nocardioides anomalus</name>
    <dbReference type="NCBI Taxonomy" id="2712223"/>
    <lineage>
        <taxon>Bacteria</taxon>
        <taxon>Bacillati</taxon>
        <taxon>Actinomycetota</taxon>
        <taxon>Actinomycetes</taxon>
        <taxon>Propionibacteriales</taxon>
        <taxon>Nocardioidaceae</taxon>
        <taxon>Nocardioides</taxon>
    </lineage>
</organism>
<reference evidence="1 2" key="1">
    <citation type="submission" date="2020-02" db="EMBL/GenBank/DDBJ databases">
        <title>Full genome sequence of Nocardioides sp. R-3366.</title>
        <authorList>
            <person name="Im W.-T."/>
        </authorList>
    </citation>
    <scope>NUCLEOTIDE SEQUENCE [LARGE SCALE GENOMIC DNA]</scope>
    <source>
        <strain evidence="1 2">R-3366</strain>
    </source>
</reference>
<dbReference type="InterPro" id="IPR051604">
    <property type="entry name" value="Ergot_Alk_Oxidoreductase"/>
</dbReference>
<dbReference type="KEGG" id="nano:G5V58_20660"/>
<dbReference type="EMBL" id="CP049257">
    <property type="protein sequence ID" value="QIG44870.1"/>
    <property type="molecule type" value="Genomic_DNA"/>
</dbReference>
<proteinExistence type="predicted"/>
<sequence length="287" mass="29434">MTTPCSSHQDSSSQRLPAVAVVGGHGKTGRRIAAKLEALGHDVRVLGRRATPAFDWAAPEGWAEALAGASAAYVAFAPDLAVPGGPDAVTELTRVALGVGCQRVVLLSGRGEAEAQRAERMVLEACPAATVVRCAWFAQNFTETDFAELVRGGSLTLPGGEAAEPFVDVEDIADVAVAALTDATHAGEVYELTGPAALTLGEVAAVLSAVGGAPVGYVPISLADLEAGLRADGVPEEVVGLMGFLFGSVFGRNPSVADGVRRALGRPPTDLRTALVRDRERAAASMV</sequence>
<dbReference type="SUPFAM" id="SSF51735">
    <property type="entry name" value="NAD(P)-binding Rossmann-fold domains"/>
    <property type="match status" value="1"/>
</dbReference>
<name>A0A6G6WII3_9ACTN</name>
<dbReference type="Gene3D" id="3.90.25.10">
    <property type="entry name" value="UDP-galactose 4-epimerase, domain 1"/>
    <property type="match status" value="1"/>
</dbReference>
<evidence type="ECO:0000313" key="2">
    <source>
        <dbReference type="Proteomes" id="UP000502996"/>
    </source>
</evidence>
<dbReference type="PANTHER" id="PTHR43162">
    <property type="match status" value="1"/>
</dbReference>
<dbReference type="InterPro" id="IPR036291">
    <property type="entry name" value="NAD(P)-bd_dom_sf"/>
</dbReference>